<dbReference type="SUPFAM" id="SSF101386">
    <property type="entry name" value="all-alpha NTP pyrophosphatases"/>
    <property type="match status" value="1"/>
</dbReference>
<reference evidence="1 2" key="1">
    <citation type="submission" date="2019-04" db="EMBL/GenBank/DDBJ databases">
        <title>Lysinibacillus genome sequencing.</title>
        <authorList>
            <person name="Dunlap C."/>
        </authorList>
    </citation>
    <scope>NUCLEOTIDE SEQUENCE [LARGE SCALE GENOMIC DNA]</scope>
    <source>
        <strain evidence="1 2">CCTCC AB 2010389</strain>
    </source>
</reference>
<protein>
    <submittedName>
        <fullName evidence="1">Phosphoribosyl-ATP pyrophosphohydrolase</fullName>
    </submittedName>
</protein>
<keyword evidence="1" id="KW-0378">Hydrolase</keyword>
<dbReference type="EMBL" id="SZPU01000055">
    <property type="protein sequence ID" value="TKI66861.1"/>
    <property type="molecule type" value="Genomic_DNA"/>
</dbReference>
<dbReference type="RefSeq" id="WP_107896089.1">
    <property type="nucleotide sequence ID" value="NZ_PYWM01000017.1"/>
</dbReference>
<dbReference type="Pfam" id="PF01503">
    <property type="entry name" value="PRA-PH"/>
    <property type="match status" value="1"/>
</dbReference>
<dbReference type="Proteomes" id="UP000308744">
    <property type="component" value="Unassembled WGS sequence"/>
</dbReference>
<evidence type="ECO:0000313" key="1">
    <source>
        <dbReference type="EMBL" id="TKI66861.1"/>
    </source>
</evidence>
<gene>
    <name evidence="1" type="ORF">FC756_14090</name>
</gene>
<sequence length="108" mass="12302">MPVYNKLVRDNILEIIAEKGLQCNARILEPQELLLEVKAKIMEEAKEFYKAENVQESVEELADILELVHTAIGVLGVSYEELEAVRKQKKANRGGFDKAIYLLDVEDK</sequence>
<accession>A0A4U2Z2H9</accession>
<keyword evidence="2" id="KW-1185">Reference proteome</keyword>
<dbReference type="CDD" id="cd11532">
    <property type="entry name" value="NTP-PPase_COG4997"/>
    <property type="match status" value="1"/>
</dbReference>
<proteinExistence type="predicted"/>
<evidence type="ECO:0000313" key="2">
    <source>
        <dbReference type="Proteomes" id="UP000308744"/>
    </source>
</evidence>
<dbReference type="InterPro" id="IPR021130">
    <property type="entry name" value="PRib-ATP_PPHydrolase-like"/>
</dbReference>
<organism evidence="1 2">
    <name type="scientific">Lysinibacillus mangiferihumi</name>
    <dbReference type="NCBI Taxonomy" id="1130819"/>
    <lineage>
        <taxon>Bacteria</taxon>
        <taxon>Bacillati</taxon>
        <taxon>Bacillota</taxon>
        <taxon>Bacilli</taxon>
        <taxon>Bacillales</taxon>
        <taxon>Bacillaceae</taxon>
        <taxon>Lysinibacillus</taxon>
    </lineage>
</organism>
<dbReference type="AlphaFoldDB" id="A0A4U2Z2H9"/>
<dbReference type="GO" id="GO:0016787">
    <property type="term" value="F:hydrolase activity"/>
    <property type="evidence" value="ECO:0007669"/>
    <property type="project" value="UniProtKB-KW"/>
</dbReference>
<comment type="caution">
    <text evidence="1">The sequence shown here is derived from an EMBL/GenBank/DDBJ whole genome shotgun (WGS) entry which is preliminary data.</text>
</comment>
<dbReference type="InterPro" id="IPR038735">
    <property type="entry name" value="MSMEG_1276-like_NTP-PPase_dom"/>
</dbReference>
<name>A0A4U2Z2H9_9BACI</name>